<dbReference type="STRING" id="8153.ENSHBUP00000035086"/>
<sequence length="254" mass="28430">MKIENTRLKMVVLPVLFLLGSLFLCNPVQAQSDTILMLKQAALNWKGALTCEKSDCNCTFNQQRGCCCAARDMLQLEEDILERMTFLWHDISTLKGRVQSLTDKVKVAFKATMDPNIALMVPGSTERCFGPFNINIPVPFNSVLLNSGNGYNPSLGIFTAPFPGVYVFSFTTYSSVGENGRLYHKVQLMKNGKRGASVWENNREDTEDSATQVVALEMQRGDQVYLDLTSGRKLCTNLQYNVFTGYILYPYIAA</sequence>
<feature type="domain" description="C1q" evidence="5">
    <location>
        <begin position="102"/>
        <end position="254"/>
    </location>
</feature>
<organism evidence="6 7">
    <name type="scientific">Haplochromis burtoni</name>
    <name type="common">Burton's mouthbrooder</name>
    <name type="synonym">Chromis burtoni</name>
    <dbReference type="NCBI Taxonomy" id="8153"/>
    <lineage>
        <taxon>Eukaryota</taxon>
        <taxon>Metazoa</taxon>
        <taxon>Chordata</taxon>
        <taxon>Craniata</taxon>
        <taxon>Vertebrata</taxon>
        <taxon>Euteleostomi</taxon>
        <taxon>Actinopterygii</taxon>
        <taxon>Neopterygii</taxon>
        <taxon>Teleostei</taxon>
        <taxon>Neoteleostei</taxon>
        <taxon>Acanthomorphata</taxon>
        <taxon>Ovalentaria</taxon>
        <taxon>Cichlomorphae</taxon>
        <taxon>Cichliformes</taxon>
        <taxon>Cichlidae</taxon>
        <taxon>African cichlids</taxon>
        <taxon>Pseudocrenilabrinae</taxon>
        <taxon>Haplochromini</taxon>
        <taxon>Haplochromis</taxon>
    </lineage>
</organism>
<dbReference type="SUPFAM" id="SSF49842">
    <property type="entry name" value="TNF-like"/>
    <property type="match status" value="1"/>
</dbReference>
<reference evidence="6" key="1">
    <citation type="submission" date="2025-08" db="UniProtKB">
        <authorList>
            <consortium name="Ensembl"/>
        </authorList>
    </citation>
    <scope>IDENTIFICATION</scope>
</reference>
<evidence type="ECO:0000313" key="6">
    <source>
        <dbReference type="Ensembl" id="ENSHBUP00000035086.1"/>
    </source>
</evidence>
<evidence type="ECO:0000256" key="3">
    <source>
        <dbReference type="ARBA" id="ARBA00022729"/>
    </source>
</evidence>
<dbReference type="InterPro" id="IPR008983">
    <property type="entry name" value="Tumour_necrosis_fac-like_dom"/>
</dbReference>
<feature type="signal peptide" evidence="4">
    <location>
        <begin position="1"/>
        <end position="30"/>
    </location>
</feature>
<evidence type="ECO:0000256" key="4">
    <source>
        <dbReference type="SAM" id="SignalP"/>
    </source>
</evidence>
<dbReference type="PROSITE" id="PS50871">
    <property type="entry name" value="C1Q"/>
    <property type="match status" value="1"/>
</dbReference>
<evidence type="ECO:0000259" key="5">
    <source>
        <dbReference type="PROSITE" id="PS50871"/>
    </source>
</evidence>
<dbReference type="Gene3D" id="2.60.120.40">
    <property type="match status" value="1"/>
</dbReference>
<dbReference type="PANTHER" id="PTHR22923:SF89">
    <property type="entry name" value="CEREBELLIN 18"/>
    <property type="match status" value="1"/>
</dbReference>
<dbReference type="Ensembl" id="ENSHBUT00000036068.1">
    <property type="protein sequence ID" value="ENSHBUP00000035086.1"/>
    <property type="gene ID" value="ENSHBUG00000023057.1"/>
</dbReference>
<dbReference type="InterPro" id="IPR050822">
    <property type="entry name" value="Cerebellin_Synaptic_Org"/>
</dbReference>
<dbReference type="GO" id="GO:0005576">
    <property type="term" value="C:extracellular region"/>
    <property type="evidence" value="ECO:0007669"/>
    <property type="project" value="UniProtKB-SubCell"/>
</dbReference>
<dbReference type="PRINTS" id="PR00007">
    <property type="entry name" value="COMPLEMNTC1Q"/>
</dbReference>
<dbReference type="GO" id="GO:0045202">
    <property type="term" value="C:synapse"/>
    <property type="evidence" value="ECO:0007669"/>
    <property type="project" value="TreeGrafter"/>
</dbReference>
<evidence type="ECO:0000256" key="1">
    <source>
        <dbReference type="ARBA" id="ARBA00004613"/>
    </source>
</evidence>
<keyword evidence="2" id="KW-0964">Secreted</keyword>
<proteinExistence type="predicted"/>
<dbReference type="SMART" id="SM00110">
    <property type="entry name" value="C1Q"/>
    <property type="match status" value="1"/>
</dbReference>
<dbReference type="Proteomes" id="UP000264840">
    <property type="component" value="Unplaced"/>
</dbReference>
<dbReference type="Pfam" id="PF00386">
    <property type="entry name" value="C1q"/>
    <property type="match status" value="1"/>
</dbReference>
<dbReference type="InterPro" id="IPR001073">
    <property type="entry name" value="C1q_dom"/>
</dbReference>
<comment type="subcellular location">
    <subcellularLocation>
        <location evidence="1">Secreted</location>
    </subcellularLocation>
</comment>
<reference evidence="6" key="2">
    <citation type="submission" date="2025-09" db="UniProtKB">
        <authorList>
            <consortium name="Ensembl"/>
        </authorList>
    </citation>
    <scope>IDENTIFICATION</scope>
</reference>
<evidence type="ECO:0000256" key="2">
    <source>
        <dbReference type="ARBA" id="ARBA00022525"/>
    </source>
</evidence>
<dbReference type="GeneTree" id="ENSGT00940000163520"/>
<feature type="chain" id="PRO_5018754424" evidence="4">
    <location>
        <begin position="31"/>
        <end position="254"/>
    </location>
</feature>
<accession>A0A3Q2X879</accession>
<name>A0A3Q2X879_HAPBU</name>
<protein>
    <submittedName>
        <fullName evidence="6">Cerebellin 18</fullName>
    </submittedName>
</protein>
<dbReference type="GO" id="GO:0099558">
    <property type="term" value="P:maintenance of synapse structure"/>
    <property type="evidence" value="ECO:0007669"/>
    <property type="project" value="TreeGrafter"/>
</dbReference>
<evidence type="ECO:0000313" key="7">
    <source>
        <dbReference type="Proteomes" id="UP000264840"/>
    </source>
</evidence>
<dbReference type="PANTHER" id="PTHR22923">
    <property type="entry name" value="CEREBELLIN-RELATED"/>
    <property type="match status" value="1"/>
</dbReference>
<dbReference type="AlphaFoldDB" id="A0A3Q2X879"/>
<keyword evidence="3 4" id="KW-0732">Signal</keyword>
<keyword evidence="7" id="KW-1185">Reference proteome</keyword>